<evidence type="ECO:0000313" key="2">
    <source>
        <dbReference type="EMBL" id="PPK51706.1"/>
    </source>
</evidence>
<evidence type="ECO:0000313" key="4">
    <source>
        <dbReference type="Proteomes" id="UP000239446"/>
    </source>
</evidence>
<proteinExistence type="predicted"/>
<comment type="caution">
    <text evidence="3">The sequence shown here is derived from an EMBL/GenBank/DDBJ whole genome shotgun (WGS) entry which is preliminary data.</text>
</comment>
<dbReference type="Proteomes" id="UP000239446">
    <property type="component" value="Unassembled WGS sequence"/>
</dbReference>
<accession>A0A2S6G6Z0</accession>
<dbReference type="CDD" id="cd04511">
    <property type="entry name" value="NUDIX_Hydrolase"/>
    <property type="match status" value="1"/>
</dbReference>
<dbReference type="Gene3D" id="3.90.79.10">
    <property type="entry name" value="Nucleoside Triphosphate Pyrophosphohydrolase"/>
    <property type="match status" value="1"/>
</dbReference>
<protein>
    <submittedName>
        <fullName evidence="3">ADP-ribose pyrophosphatase YjhB (NUDIX family)</fullName>
    </submittedName>
</protein>
<dbReference type="Pfam" id="PF00293">
    <property type="entry name" value="NUDIX"/>
    <property type="match status" value="1"/>
</dbReference>
<dbReference type="EMBL" id="PTIT01000010">
    <property type="protein sequence ID" value="PPK51706.1"/>
    <property type="molecule type" value="Genomic_DNA"/>
</dbReference>
<dbReference type="Pfam" id="PF14803">
    <property type="entry name" value="Zn_ribbon_Nudix"/>
    <property type="match status" value="1"/>
</dbReference>
<organism evidence="3 4">
    <name type="scientific">Marinobacter persicus</name>
    <dbReference type="NCBI Taxonomy" id="930118"/>
    <lineage>
        <taxon>Bacteria</taxon>
        <taxon>Pseudomonadati</taxon>
        <taxon>Pseudomonadota</taxon>
        <taxon>Gammaproteobacteria</taxon>
        <taxon>Pseudomonadales</taxon>
        <taxon>Marinobacteraceae</taxon>
        <taxon>Marinobacter</taxon>
    </lineage>
</organism>
<evidence type="ECO:0000259" key="1">
    <source>
        <dbReference type="PROSITE" id="PS51462"/>
    </source>
</evidence>
<dbReference type="SUPFAM" id="SSF55811">
    <property type="entry name" value="Nudix"/>
    <property type="match status" value="1"/>
</dbReference>
<evidence type="ECO:0000313" key="5">
    <source>
        <dbReference type="Proteomes" id="UP000239648"/>
    </source>
</evidence>
<dbReference type="PROSITE" id="PS51462">
    <property type="entry name" value="NUDIX"/>
    <property type="match status" value="1"/>
</dbReference>
<dbReference type="Gene3D" id="2.20.70.10">
    <property type="match status" value="1"/>
</dbReference>
<feature type="domain" description="Nudix hydrolase" evidence="1">
    <location>
        <begin position="31"/>
        <end position="168"/>
    </location>
</feature>
<evidence type="ECO:0000313" key="3">
    <source>
        <dbReference type="EMBL" id="PPK54926.1"/>
    </source>
</evidence>
<dbReference type="InterPro" id="IPR029401">
    <property type="entry name" value="Nudix_N"/>
</dbReference>
<dbReference type="Proteomes" id="UP000239648">
    <property type="component" value="Unassembled WGS sequence"/>
</dbReference>
<reference evidence="2 5" key="1">
    <citation type="submission" date="2018-02" db="EMBL/GenBank/DDBJ databases">
        <title>Deep subsurface shale carbon reservoir microbial communities from Ohio and West Virginia, USA.</title>
        <authorList>
            <person name="Wrighton K."/>
        </authorList>
    </citation>
    <scope>NUCLEOTIDE SEQUENCE [LARGE SCALE GENOMIC DNA]</scope>
    <source>
        <strain evidence="2 5">UTICA-S1B6</strain>
    </source>
</reference>
<dbReference type="STRING" id="930118.SAMN05216429_1015"/>
<gene>
    <name evidence="3" type="ORF">B0H24_1009107</name>
    <name evidence="2" type="ORF">BY455_110107</name>
</gene>
<sequence length="191" mass="22031">MIYQYTGKTMKYCSICGNPVEQRIPEGDNRHRYVCVSCETIHYQNPNIVAGTVTVWEGQILLCRRAIEPRYGYWTLPAGFMENEETTMEAAARETREEALAEVDIQGLYSMIDVPHINQVHLFYRAQLLDGRFGAGEESLETQLFHPSRIPWSEISFPTVRKTLELFLSDMKTQQFGVHVTDIRHPMAKNN</sequence>
<dbReference type="PANTHER" id="PTHR43222:SF2">
    <property type="entry name" value="NUDIX HYDROLASE 23, CHLOROPLASTIC"/>
    <property type="match status" value="1"/>
</dbReference>
<reference evidence="3 4" key="2">
    <citation type="submission" date="2018-02" db="EMBL/GenBank/DDBJ databases">
        <title>Subsurface microbial communities from deep shales in Ohio and West Virginia, USA.</title>
        <authorList>
            <person name="Wrighton K."/>
        </authorList>
    </citation>
    <scope>NUCLEOTIDE SEQUENCE [LARGE SCALE GENOMIC DNA]</scope>
    <source>
        <strain evidence="3 4">UTICA-S1B9</strain>
    </source>
</reference>
<keyword evidence="5" id="KW-1185">Reference proteome</keyword>
<dbReference type="InterPro" id="IPR000086">
    <property type="entry name" value="NUDIX_hydrolase_dom"/>
</dbReference>
<dbReference type="InterPro" id="IPR015797">
    <property type="entry name" value="NUDIX_hydrolase-like_dom_sf"/>
</dbReference>
<dbReference type="PANTHER" id="PTHR43222">
    <property type="entry name" value="NUDIX HYDROLASE 23"/>
    <property type="match status" value="1"/>
</dbReference>
<name>A0A2S6G6Z0_9GAMM</name>
<dbReference type="GO" id="GO:0003824">
    <property type="term" value="F:catalytic activity"/>
    <property type="evidence" value="ECO:0007669"/>
    <property type="project" value="UniProtKB-ARBA"/>
</dbReference>
<dbReference type="EMBL" id="PTIU01000009">
    <property type="protein sequence ID" value="PPK54926.1"/>
    <property type="molecule type" value="Genomic_DNA"/>
</dbReference>
<dbReference type="AlphaFoldDB" id="A0A2S6G6Z0"/>